<keyword evidence="3" id="KW-1185">Reference proteome</keyword>
<protein>
    <recommendedName>
        <fullName evidence="1">F-box domain-containing protein</fullName>
    </recommendedName>
</protein>
<dbReference type="AlphaFoldDB" id="A0A445GXQ5"/>
<reference evidence="2 3" key="1">
    <citation type="submission" date="2018-09" db="EMBL/GenBank/DDBJ databases">
        <title>A high-quality reference genome of wild soybean provides a powerful tool to mine soybean genomes.</title>
        <authorList>
            <person name="Xie M."/>
            <person name="Chung C.Y.L."/>
            <person name="Li M.-W."/>
            <person name="Wong F.-L."/>
            <person name="Chan T.-F."/>
            <person name="Lam H.-M."/>
        </authorList>
    </citation>
    <scope>NUCLEOTIDE SEQUENCE [LARGE SCALE GENOMIC DNA]</scope>
    <source>
        <strain evidence="3">cv. W05</strain>
        <tissue evidence="2">Hypocotyl of etiolated seedlings</tissue>
    </source>
</reference>
<organism evidence="2 3">
    <name type="scientific">Glycine soja</name>
    <name type="common">Wild soybean</name>
    <dbReference type="NCBI Taxonomy" id="3848"/>
    <lineage>
        <taxon>Eukaryota</taxon>
        <taxon>Viridiplantae</taxon>
        <taxon>Streptophyta</taxon>
        <taxon>Embryophyta</taxon>
        <taxon>Tracheophyta</taxon>
        <taxon>Spermatophyta</taxon>
        <taxon>Magnoliopsida</taxon>
        <taxon>eudicotyledons</taxon>
        <taxon>Gunneridae</taxon>
        <taxon>Pentapetalae</taxon>
        <taxon>rosids</taxon>
        <taxon>fabids</taxon>
        <taxon>Fabales</taxon>
        <taxon>Fabaceae</taxon>
        <taxon>Papilionoideae</taxon>
        <taxon>50 kb inversion clade</taxon>
        <taxon>NPAAA clade</taxon>
        <taxon>indigoferoid/millettioid clade</taxon>
        <taxon>Phaseoleae</taxon>
        <taxon>Glycine</taxon>
        <taxon>Glycine subgen. Soja</taxon>
    </lineage>
</organism>
<feature type="domain" description="F-box" evidence="1">
    <location>
        <begin position="47"/>
        <end position="77"/>
    </location>
</feature>
<dbReference type="InterPro" id="IPR001810">
    <property type="entry name" value="F-box_dom"/>
</dbReference>
<proteinExistence type="predicted"/>
<evidence type="ECO:0000259" key="1">
    <source>
        <dbReference type="Pfam" id="PF00646"/>
    </source>
</evidence>
<gene>
    <name evidence="2" type="ORF">D0Y65_041924</name>
</gene>
<sequence length="78" mass="8862">MMHGNKGIVFVKSKSLKIKELQEIMDSILGVEIKKSKKSNHEGPNNISYLPEVIIGRILLFLPNKVAVRTSVLSKRWM</sequence>
<accession>A0A445GXQ5</accession>
<evidence type="ECO:0000313" key="3">
    <source>
        <dbReference type="Proteomes" id="UP000289340"/>
    </source>
</evidence>
<dbReference type="Pfam" id="PF00646">
    <property type="entry name" value="F-box"/>
    <property type="match status" value="1"/>
</dbReference>
<dbReference type="SUPFAM" id="SSF81383">
    <property type="entry name" value="F-box domain"/>
    <property type="match status" value="1"/>
</dbReference>
<dbReference type="InterPro" id="IPR036047">
    <property type="entry name" value="F-box-like_dom_sf"/>
</dbReference>
<dbReference type="Proteomes" id="UP000289340">
    <property type="component" value="Chromosome 15"/>
</dbReference>
<dbReference type="EMBL" id="QZWG01000015">
    <property type="protein sequence ID" value="RZB66055.1"/>
    <property type="molecule type" value="Genomic_DNA"/>
</dbReference>
<evidence type="ECO:0000313" key="2">
    <source>
        <dbReference type="EMBL" id="RZB66055.1"/>
    </source>
</evidence>
<comment type="caution">
    <text evidence="2">The sequence shown here is derived from an EMBL/GenBank/DDBJ whole genome shotgun (WGS) entry which is preliminary data.</text>
</comment>
<name>A0A445GXQ5_GLYSO</name>